<reference evidence="2 3" key="2">
    <citation type="submission" date="2018-11" db="EMBL/GenBank/DDBJ databases">
        <authorList>
            <consortium name="Pathogen Informatics"/>
        </authorList>
    </citation>
    <scope>NUCLEOTIDE SEQUENCE [LARGE SCALE GENOMIC DNA]</scope>
</reference>
<dbReference type="EMBL" id="UYRT01032781">
    <property type="protein sequence ID" value="VDK75693.1"/>
    <property type="molecule type" value="Genomic_DNA"/>
</dbReference>
<organism evidence="4">
    <name type="scientific">Gongylonema pulchrum</name>
    <dbReference type="NCBI Taxonomy" id="637853"/>
    <lineage>
        <taxon>Eukaryota</taxon>
        <taxon>Metazoa</taxon>
        <taxon>Ecdysozoa</taxon>
        <taxon>Nematoda</taxon>
        <taxon>Chromadorea</taxon>
        <taxon>Rhabditida</taxon>
        <taxon>Spirurina</taxon>
        <taxon>Spiruromorpha</taxon>
        <taxon>Spiruroidea</taxon>
        <taxon>Gongylonematidae</taxon>
        <taxon>Gongylonema</taxon>
    </lineage>
</organism>
<keyword evidence="1" id="KW-0472">Membrane</keyword>
<dbReference type="AlphaFoldDB" id="A0A183DLS9"/>
<proteinExistence type="predicted"/>
<dbReference type="Proteomes" id="UP000271098">
    <property type="component" value="Unassembled WGS sequence"/>
</dbReference>
<name>A0A183DLS9_9BILA</name>
<sequence>MRIPNQIIEAPDWDDGFGGSENDFGKSMRQRLLHWGPLTAIGITLIIGIATTYLHLLWWPPTTFAAFLHLSFFLFFNYLSLV</sequence>
<feature type="transmembrane region" description="Helical" evidence="1">
    <location>
        <begin position="35"/>
        <end position="58"/>
    </location>
</feature>
<protein>
    <submittedName>
        <fullName evidence="4">Transmembrane protein 230</fullName>
    </submittedName>
</protein>
<keyword evidence="1" id="KW-0812">Transmembrane</keyword>
<accession>A0A183DLS9</accession>
<gene>
    <name evidence="2" type="ORF">GPUH_LOCUS9670</name>
</gene>
<keyword evidence="3" id="KW-1185">Reference proteome</keyword>
<reference evidence="4" key="1">
    <citation type="submission" date="2016-06" db="UniProtKB">
        <authorList>
            <consortium name="WormBaseParasite"/>
        </authorList>
    </citation>
    <scope>IDENTIFICATION</scope>
</reference>
<feature type="transmembrane region" description="Helical" evidence="1">
    <location>
        <begin position="64"/>
        <end position="81"/>
    </location>
</feature>
<keyword evidence="1" id="KW-1133">Transmembrane helix</keyword>
<evidence type="ECO:0000313" key="3">
    <source>
        <dbReference type="Proteomes" id="UP000271098"/>
    </source>
</evidence>
<evidence type="ECO:0000313" key="2">
    <source>
        <dbReference type="EMBL" id="VDK75693.1"/>
    </source>
</evidence>
<dbReference type="WBParaSite" id="GPUH_0000968101-mRNA-1">
    <property type="protein sequence ID" value="GPUH_0000968101-mRNA-1"/>
    <property type="gene ID" value="GPUH_0000968101"/>
</dbReference>
<evidence type="ECO:0000313" key="4">
    <source>
        <dbReference type="WBParaSite" id="GPUH_0000968101-mRNA-1"/>
    </source>
</evidence>
<evidence type="ECO:0000256" key="1">
    <source>
        <dbReference type="SAM" id="Phobius"/>
    </source>
</evidence>